<dbReference type="CDD" id="cd01107">
    <property type="entry name" value="HTH_BmrR"/>
    <property type="match status" value="1"/>
</dbReference>
<dbReference type="SMART" id="SM00422">
    <property type="entry name" value="HTH_MERR"/>
    <property type="match status" value="1"/>
</dbReference>
<reference evidence="4 5" key="1">
    <citation type="submission" date="2019-09" db="EMBL/GenBank/DDBJ databases">
        <title>Draft genome sequence of the thermophilic Saccharopolyspora hirsuta VKM Ac-666T.</title>
        <authorList>
            <person name="Lobastova T.G."/>
            <person name="Fokina V."/>
            <person name="Bragin E.Y."/>
            <person name="Shtratnikova V.Y."/>
            <person name="Starodumova I.P."/>
            <person name="Tarlachkov S.V."/>
            <person name="Donova M.V."/>
        </authorList>
    </citation>
    <scope>NUCLEOTIDE SEQUENCE [LARGE SCALE GENOMIC DNA]</scope>
    <source>
        <strain evidence="4 5">VKM Ac-666</strain>
    </source>
</reference>
<dbReference type="SUPFAM" id="SSF81606">
    <property type="entry name" value="PP2C-like"/>
    <property type="match status" value="1"/>
</dbReference>
<evidence type="ECO:0000313" key="5">
    <source>
        <dbReference type="Proteomes" id="UP000323946"/>
    </source>
</evidence>
<accession>A0A5M7CCX6</accession>
<dbReference type="InterPro" id="IPR036457">
    <property type="entry name" value="PPM-type-like_dom_sf"/>
</dbReference>
<dbReference type="SUPFAM" id="SSF46955">
    <property type="entry name" value="Putative DNA-binding domain"/>
    <property type="match status" value="1"/>
</dbReference>
<feature type="domain" description="HTH merR-type" evidence="2">
    <location>
        <begin position="3"/>
        <end position="73"/>
    </location>
</feature>
<dbReference type="SMART" id="SM00332">
    <property type="entry name" value="PP2Cc"/>
    <property type="match status" value="1"/>
</dbReference>
<dbReference type="PANTHER" id="PTHR30204">
    <property type="entry name" value="REDOX-CYCLING DRUG-SENSING TRANSCRIPTIONAL ACTIVATOR SOXR"/>
    <property type="match status" value="1"/>
</dbReference>
<dbReference type="PROSITE" id="PS51746">
    <property type="entry name" value="PPM_2"/>
    <property type="match status" value="1"/>
</dbReference>
<dbReference type="Pfam" id="PF00481">
    <property type="entry name" value="PP2C"/>
    <property type="match status" value="1"/>
</dbReference>
<dbReference type="InterPro" id="IPR009061">
    <property type="entry name" value="DNA-bd_dom_put_sf"/>
</dbReference>
<organism evidence="4 5">
    <name type="scientific">Saccharopolyspora hirsuta</name>
    <dbReference type="NCBI Taxonomy" id="1837"/>
    <lineage>
        <taxon>Bacteria</taxon>
        <taxon>Bacillati</taxon>
        <taxon>Actinomycetota</taxon>
        <taxon>Actinomycetes</taxon>
        <taxon>Pseudonocardiales</taxon>
        <taxon>Pseudonocardiaceae</taxon>
        <taxon>Saccharopolyspora</taxon>
    </lineage>
</organism>
<dbReference type="AlphaFoldDB" id="A0A5M7CCX6"/>
<dbReference type="Pfam" id="PF13411">
    <property type="entry name" value="MerR_1"/>
    <property type="match status" value="1"/>
</dbReference>
<dbReference type="OrthoDB" id="9801841at2"/>
<proteinExistence type="predicted"/>
<dbReference type="Gene3D" id="3.60.40.10">
    <property type="entry name" value="PPM-type phosphatase domain"/>
    <property type="match status" value="1"/>
</dbReference>
<dbReference type="InterPro" id="IPR047057">
    <property type="entry name" value="MerR_fam"/>
</dbReference>
<sequence>MDELSIGEFAQASGLTPKALRLYDELALLPPAHVDARTGYRTYVPAQLATAQLVARLRALGMPLARIRVVLDLPPLAAAAEISSYWRQIEAETAARGELAAALVEELSRKDADMAEMPEWELHCAARADRGLVRETNEDAVFAGTRLFAVADGFGEQGSAASTAALTALEPLDAGEAGDLLRVLGDATKDAQRAVDESAPDHGGTTLTAMLWSGTGFALAHTGDSRAYLLRGGELTQITHDQTFVQSLVDEGRLAPEEAATHPMRAQLLRALVRGGAVEPDLHLREAHVGDRYLLCSDGLHAVLSEQDLHDVLDSAAAPQEAVDRFVRQVHDAGAPDNASCVVVDAVARG</sequence>
<name>A0A5M7CCX6_SACHI</name>
<evidence type="ECO:0000259" key="2">
    <source>
        <dbReference type="PROSITE" id="PS50937"/>
    </source>
</evidence>
<keyword evidence="1" id="KW-0238">DNA-binding</keyword>
<protein>
    <submittedName>
        <fullName evidence="4">MerR family transcriptional regulator</fullName>
    </submittedName>
</protein>
<feature type="domain" description="PPM-type phosphatase" evidence="3">
    <location>
        <begin position="123"/>
        <end position="346"/>
    </location>
</feature>
<dbReference type="GO" id="GO:0003677">
    <property type="term" value="F:DNA binding"/>
    <property type="evidence" value="ECO:0007669"/>
    <property type="project" value="UniProtKB-KW"/>
</dbReference>
<keyword evidence="5" id="KW-1185">Reference proteome</keyword>
<dbReference type="EMBL" id="VWPH01000003">
    <property type="protein sequence ID" value="KAA5836245.1"/>
    <property type="molecule type" value="Genomic_DNA"/>
</dbReference>
<dbReference type="CDD" id="cd00143">
    <property type="entry name" value="PP2Cc"/>
    <property type="match status" value="1"/>
</dbReference>
<evidence type="ECO:0000259" key="3">
    <source>
        <dbReference type="PROSITE" id="PS51746"/>
    </source>
</evidence>
<dbReference type="SMART" id="SM00331">
    <property type="entry name" value="PP2C_SIG"/>
    <property type="match status" value="1"/>
</dbReference>
<dbReference type="InterPro" id="IPR000551">
    <property type="entry name" value="MerR-type_HTH_dom"/>
</dbReference>
<dbReference type="RefSeq" id="WP_150065902.1">
    <property type="nucleotide sequence ID" value="NZ_JBEPDJ010000003.1"/>
</dbReference>
<dbReference type="GO" id="GO:0003700">
    <property type="term" value="F:DNA-binding transcription factor activity"/>
    <property type="evidence" value="ECO:0007669"/>
    <property type="project" value="InterPro"/>
</dbReference>
<evidence type="ECO:0000313" key="4">
    <source>
        <dbReference type="EMBL" id="KAA5836245.1"/>
    </source>
</evidence>
<dbReference type="InterPro" id="IPR001932">
    <property type="entry name" value="PPM-type_phosphatase-like_dom"/>
</dbReference>
<dbReference type="PANTHER" id="PTHR30204:SF97">
    <property type="entry name" value="MERR FAMILY REGULATORY PROTEIN"/>
    <property type="match status" value="1"/>
</dbReference>
<dbReference type="PROSITE" id="PS50937">
    <property type="entry name" value="HTH_MERR_2"/>
    <property type="match status" value="1"/>
</dbReference>
<gene>
    <name evidence="4" type="ORF">F1721_07985</name>
</gene>
<dbReference type="Gene3D" id="1.10.1660.10">
    <property type="match status" value="1"/>
</dbReference>
<comment type="caution">
    <text evidence="4">The sequence shown here is derived from an EMBL/GenBank/DDBJ whole genome shotgun (WGS) entry which is preliminary data.</text>
</comment>
<evidence type="ECO:0000256" key="1">
    <source>
        <dbReference type="ARBA" id="ARBA00023125"/>
    </source>
</evidence>
<dbReference type="SMR" id="A0A5M7CCX6"/>
<dbReference type="Proteomes" id="UP000323946">
    <property type="component" value="Unassembled WGS sequence"/>
</dbReference>